<dbReference type="OrthoDB" id="1096033at2759"/>
<feature type="compositionally biased region" description="Basic and acidic residues" evidence="1">
    <location>
        <begin position="15"/>
        <end position="26"/>
    </location>
</feature>
<comment type="caution">
    <text evidence="2">The sequence shown here is derived from an EMBL/GenBank/DDBJ whole genome shotgun (WGS) entry which is preliminary data.</text>
</comment>
<feature type="compositionally biased region" description="Polar residues" evidence="1">
    <location>
        <begin position="40"/>
        <end position="58"/>
    </location>
</feature>
<dbReference type="InterPro" id="IPR007942">
    <property type="entry name" value="PLipase-like"/>
</dbReference>
<feature type="region of interest" description="Disordered" evidence="1">
    <location>
        <begin position="1"/>
        <end position="58"/>
    </location>
</feature>
<dbReference type="Proteomes" id="UP001153076">
    <property type="component" value="Unassembled WGS sequence"/>
</dbReference>
<dbReference type="PANTHER" id="PTHR35358:SF10">
    <property type="entry name" value="PLANT PHOSPHOLIPASE-LIKE PROTEIN"/>
    <property type="match status" value="1"/>
</dbReference>
<gene>
    <name evidence="2" type="ORF">Cgig2_009599</name>
</gene>
<protein>
    <submittedName>
        <fullName evidence="2">Uncharacterized protein</fullName>
    </submittedName>
</protein>
<dbReference type="AlphaFoldDB" id="A0A9Q1KA87"/>
<feature type="compositionally biased region" description="Basic residues" evidence="1">
    <location>
        <begin position="1"/>
        <end position="14"/>
    </location>
</feature>
<name>A0A9Q1KA87_9CARY</name>
<reference evidence="2" key="1">
    <citation type="submission" date="2022-04" db="EMBL/GenBank/DDBJ databases">
        <title>Carnegiea gigantea Genome sequencing and assembly v2.</title>
        <authorList>
            <person name="Copetti D."/>
            <person name="Sanderson M.J."/>
            <person name="Burquez A."/>
            <person name="Wojciechowski M.F."/>
        </authorList>
    </citation>
    <scope>NUCLEOTIDE SEQUENCE</scope>
    <source>
        <strain evidence="2">SGP5-SGP5p</strain>
        <tissue evidence="2">Aerial part</tissue>
    </source>
</reference>
<dbReference type="PANTHER" id="PTHR35358">
    <property type="entry name" value="OS06G0711100 PROTEIN"/>
    <property type="match status" value="1"/>
</dbReference>
<organism evidence="2 3">
    <name type="scientific">Carnegiea gigantea</name>
    <dbReference type="NCBI Taxonomy" id="171969"/>
    <lineage>
        <taxon>Eukaryota</taxon>
        <taxon>Viridiplantae</taxon>
        <taxon>Streptophyta</taxon>
        <taxon>Embryophyta</taxon>
        <taxon>Tracheophyta</taxon>
        <taxon>Spermatophyta</taxon>
        <taxon>Magnoliopsida</taxon>
        <taxon>eudicotyledons</taxon>
        <taxon>Gunneridae</taxon>
        <taxon>Pentapetalae</taxon>
        <taxon>Caryophyllales</taxon>
        <taxon>Cactineae</taxon>
        <taxon>Cactaceae</taxon>
        <taxon>Cactoideae</taxon>
        <taxon>Echinocereeae</taxon>
        <taxon>Carnegiea</taxon>
    </lineage>
</organism>
<sequence length="446" mass="50366">MKLKLKTYQRRGRKREKEEEKGREMVTTRSSKRKKEEETPQNVQEMGQSHSHQLQFRHSSNKALHEAKFYSQVVSARYPVQCPRRAPCVRNKSTATSFTLKKETHHTLVADGAHMGSPSSEGIHDTQIQAAVHFDMEGSGEIQPMSVAVLPCEAVNDKRVSVDTVSPNANAVEHFDMEGSGEIQPMSPVLFPCETANDKRVSVIMLSPQTNVIEHFSEHGPEASGNAPSEADTFLKRQASSFNLTEVAQLLDEDDDCSSYIPESNTPLVTVEGYRVKPNFAPILRDILLKHGDIAANCGKKSIAFRSLLVENVCSIFQILQATEFMSLTPMEIDGFLDLLRDIESNDVEVKWLHQRLHEIQEAKRLLRASPKLKLTKNQSSLANKMIKKEIETHEEDVCKLQEKINSLKAELEVRRADERKLDEVLSHTKSLVKRFYYGSMIDGLL</sequence>
<keyword evidence="3" id="KW-1185">Reference proteome</keyword>
<accession>A0A9Q1KA87</accession>
<evidence type="ECO:0000313" key="2">
    <source>
        <dbReference type="EMBL" id="KAJ8439775.1"/>
    </source>
</evidence>
<evidence type="ECO:0000313" key="3">
    <source>
        <dbReference type="Proteomes" id="UP001153076"/>
    </source>
</evidence>
<proteinExistence type="predicted"/>
<dbReference type="EMBL" id="JAKOGI010000208">
    <property type="protein sequence ID" value="KAJ8439775.1"/>
    <property type="molecule type" value="Genomic_DNA"/>
</dbReference>
<dbReference type="Pfam" id="PF05278">
    <property type="entry name" value="PEARLI-4"/>
    <property type="match status" value="1"/>
</dbReference>
<evidence type="ECO:0000256" key="1">
    <source>
        <dbReference type="SAM" id="MobiDB-lite"/>
    </source>
</evidence>